<dbReference type="Proteomes" id="UP001354971">
    <property type="component" value="Unassembled WGS sequence"/>
</dbReference>
<keyword evidence="8" id="KW-0694">RNA-binding</keyword>
<evidence type="ECO:0000256" key="3">
    <source>
        <dbReference type="ARBA" id="ARBA00022694"/>
    </source>
</evidence>
<evidence type="ECO:0000313" key="12">
    <source>
        <dbReference type="Proteomes" id="UP001354971"/>
    </source>
</evidence>
<keyword evidence="2 8" id="KW-0808">Transferase</keyword>
<dbReference type="EMBL" id="JAZDRP010000004">
    <property type="protein sequence ID" value="MEE2526462.1"/>
    <property type="molecule type" value="Genomic_DNA"/>
</dbReference>
<evidence type="ECO:0000256" key="2">
    <source>
        <dbReference type="ARBA" id="ARBA00022679"/>
    </source>
</evidence>
<protein>
    <submittedName>
        <fullName evidence="11">CCA tRNA nucleotidyltransferase</fullName>
    </submittedName>
</protein>
<reference evidence="11 12" key="1">
    <citation type="submission" date="2024-01" db="EMBL/GenBank/DDBJ databases">
        <title>Hyphobacterium bacterium isolated from marine sediment.</title>
        <authorList>
            <person name="Zhao S."/>
        </authorList>
    </citation>
    <scope>NUCLEOTIDE SEQUENCE [LARGE SCALE GENOMIC DNA]</scope>
    <source>
        <strain evidence="12">HN65</strain>
    </source>
</reference>
<comment type="cofactor">
    <cofactor evidence="1">
        <name>Mg(2+)</name>
        <dbReference type="ChEBI" id="CHEBI:18420"/>
    </cofactor>
</comment>
<evidence type="ECO:0000256" key="4">
    <source>
        <dbReference type="ARBA" id="ARBA00022695"/>
    </source>
</evidence>
<evidence type="ECO:0000256" key="7">
    <source>
        <dbReference type="ARBA" id="ARBA00022842"/>
    </source>
</evidence>
<evidence type="ECO:0000256" key="1">
    <source>
        <dbReference type="ARBA" id="ARBA00001946"/>
    </source>
</evidence>
<dbReference type="InterPro" id="IPR032828">
    <property type="entry name" value="PolyA_RNA-bd"/>
</dbReference>
<dbReference type="SUPFAM" id="SSF81891">
    <property type="entry name" value="Poly A polymerase C-terminal region-like"/>
    <property type="match status" value="1"/>
</dbReference>
<keyword evidence="7" id="KW-0460">Magnesium</keyword>
<evidence type="ECO:0000256" key="8">
    <source>
        <dbReference type="RuleBase" id="RU003953"/>
    </source>
</evidence>
<dbReference type="Gene3D" id="1.10.3090.10">
    <property type="entry name" value="cca-adding enzyme, domain 2"/>
    <property type="match status" value="1"/>
</dbReference>
<keyword evidence="5" id="KW-0479">Metal-binding</keyword>
<feature type="domain" description="Poly A polymerase head" evidence="9">
    <location>
        <begin position="35"/>
        <end position="154"/>
    </location>
</feature>
<accession>A0ABU7LRD2</accession>
<sequence>MMTVRLDPADHDWMTHPATLRVMAALEAAAPDGSRFVGGCVRNALLGVPVADIDIATVLEPEASQAALEAAGIAVHPTGIAHGTLTAVADHQPFEITTLRRDVSTDGRRATVAFTTNWAEDAARRDFRINALYADPDGTIHDLVGGLADIPGRRVVFIGRPQDRIAEDYLRILRFFRFYAFYGQGEPDAHGLTACAEMTDGLSQLSAERVWMETRKLFSAPDPVASLGWMIQAGVAQALYGQAPDTDRLERLIALGGDDPLLRFAAAFDPAERLIRPMKMSNEEASRLRLAGKAELAATIAEVWPVRAELEKLVYRHGNDAMADQLYLLFSKMADPPEGWGGAIAHVLSFAAPDFPVGGDDLKAAGLTPGPEMGKALRRMEEAWIDSRFRLSKEALLADR</sequence>
<keyword evidence="12" id="KW-1185">Reference proteome</keyword>
<dbReference type="PANTHER" id="PTHR46173:SF1">
    <property type="entry name" value="CCA TRNA NUCLEOTIDYLTRANSFERASE 1, MITOCHONDRIAL"/>
    <property type="match status" value="1"/>
</dbReference>
<dbReference type="InterPro" id="IPR050264">
    <property type="entry name" value="Bact_CCA-adding_enz_type3_sf"/>
</dbReference>
<evidence type="ECO:0000259" key="9">
    <source>
        <dbReference type="Pfam" id="PF01743"/>
    </source>
</evidence>
<feature type="domain" description="tRNA nucleotidyltransferase/poly(A) polymerase RNA and SrmB- binding" evidence="10">
    <location>
        <begin position="193"/>
        <end position="240"/>
    </location>
</feature>
<evidence type="ECO:0000313" key="11">
    <source>
        <dbReference type="EMBL" id="MEE2526462.1"/>
    </source>
</evidence>
<keyword evidence="3" id="KW-0819">tRNA processing</keyword>
<evidence type="ECO:0000256" key="6">
    <source>
        <dbReference type="ARBA" id="ARBA00022741"/>
    </source>
</evidence>
<keyword evidence="4" id="KW-0548">Nucleotidyltransferase</keyword>
<name>A0ABU7LRD2_9PROT</name>
<organism evidence="11 12">
    <name type="scientific">Hyphobacterium lacteum</name>
    <dbReference type="NCBI Taxonomy" id="3116575"/>
    <lineage>
        <taxon>Bacteria</taxon>
        <taxon>Pseudomonadati</taxon>
        <taxon>Pseudomonadota</taxon>
        <taxon>Alphaproteobacteria</taxon>
        <taxon>Maricaulales</taxon>
        <taxon>Maricaulaceae</taxon>
        <taxon>Hyphobacterium</taxon>
    </lineage>
</organism>
<dbReference type="InterPro" id="IPR002646">
    <property type="entry name" value="PolA_pol_head_dom"/>
</dbReference>
<gene>
    <name evidence="11" type="ORF">V0U79_08790</name>
</gene>
<dbReference type="InterPro" id="IPR043519">
    <property type="entry name" value="NT_sf"/>
</dbReference>
<dbReference type="CDD" id="cd05398">
    <property type="entry name" value="NT_ClassII-CCAase"/>
    <property type="match status" value="1"/>
</dbReference>
<comment type="caution">
    <text evidence="11">The sequence shown here is derived from an EMBL/GenBank/DDBJ whole genome shotgun (WGS) entry which is preliminary data.</text>
</comment>
<evidence type="ECO:0000259" key="10">
    <source>
        <dbReference type="Pfam" id="PF12627"/>
    </source>
</evidence>
<dbReference type="Pfam" id="PF12627">
    <property type="entry name" value="PolyA_pol_RNAbd"/>
    <property type="match status" value="1"/>
</dbReference>
<evidence type="ECO:0000256" key="5">
    <source>
        <dbReference type="ARBA" id="ARBA00022723"/>
    </source>
</evidence>
<dbReference type="Pfam" id="PF01743">
    <property type="entry name" value="PolyA_pol"/>
    <property type="match status" value="1"/>
</dbReference>
<dbReference type="Gene3D" id="3.30.460.10">
    <property type="entry name" value="Beta Polymerase, domain 2"/>
    <property type="match status" value="1"/>
</dbReference>
<dbReference type="SUPFAM" id="SSF81301">
    <property type="entry name" value="Nucleotidyltransferase"/>
    <property type="match status" value="1"/>
</dbReference>
<comment type="similarity">
    <text evidence="8">Belongs to the tRNA nucleotidyltransferase/poly(A) polymerase family.</text>
</comment>
<keyword evidence="6" id="KW-0547">Nucleotide-binding</keyword>
<proteinExistence type="inferred from homology"/>
<dbReference type="PANTHER" id="PTHR46173">
    <property type="entry name" value="CCA TRNA NUCLEOTIDYLTRANSFERASE 1, MITOCHONDRIAL"/>
    <property type="match status" value="1"/>
</dbReference>
<dbReference type="RefSeq" id="WP_330199125.1">
    <property type="nucleotide sequence ID" value="NZ_JAZDRP010000004.1"/>
</dbReference>